<dbReference type="InterPro" id="IPR015095">
    <property type="entry name" value="AlkB_hom8_N"/>
</dbReference>
<evidence type="ECO:0000313" key="2">
    <source>
        <dbReference type="EMBL" id="AWP12726.1"/>
    </source>
</evidence>
<keyword evidence="3" id="KW-1185">Reference proteome</keyword>
<dbReference type="GO" id="GO:0008168">
    <property type="term" value="F:methyltransferase activity"/>
    <property type="evidence" value="ECO:0007669"/>
    <property type="project" value="InterPro"/>
</dbReference>
<organism evidence="2 3">
    <name type="scientific">Scophthalmus maximus</name>
    <name type="common">Turbot</name>
    <name type="synonym">Psetta maxima</name>
    <dbReference type="NCBI Taxonomy" id="52904"/>
    <lineage>
        <taxon>Eukaryota</taxon>
        <taxon>Metazoa</taxon>
        <taxon>Chordata</taxon>
        <taxon>Craniata</taxon>
        <taxon>Vertebrata</taxon>
        <taxon>Euteleostomi</taxon>
        <taxon>Actinopterygii</taxon>
        <taxon>Neopterygii</taxon>
        <taxon>Teleostei</taxon>
        <taxon>Neoteleostei</taxon>
        <taxon>Acanthomorphata</taxon>
        <taxon>Carangaria</taxon>
        <taxon>Pleuronectiformes</taxon>
        <taxon>Pleuronectoidei</taxon>
        <taxon>Scophthalmidae</taxon>
        <taxon>Scophthalmus</taxon>
    </lineage>
</organism>
<evidence type="ECO:0000259" key="1">
    <source>
        <dbReference type="Pfam" id="PF09004"/>
    </source>
</evidence>
<evidence type="ECO:0000313" key="3">
    <source>
        <dbReference type="Proteomes" id="UP000246464"/>
    </source>
</evidence>
<sequence length="90" mass="10599">MIILQLKQNISSLTKMVQQRMYFLRQLKKFNLPQAVMVHLLHCHHQDHPHLLHYHRDLHASRTLKRSGKVVSTTPILDINCLRCSPRARG</sequence>
<dbReference type="Proteomes" id="UP000246464">
    <property type="component" value="Chromosome 14"/>
</dbReference>
<gene>
    <name evidence="2" type="ORF">SMAX5B_021650</name>
</gene>
<name>A0A2U9CAD0_SCOMX</name>
<reference evidence="2 3" key="1">
    <citation type="submission" date="2017-12" db="EMBL/GenBank/DDBJ databases">
        <title>Integrating genomic resources of turbot (Scophthalmus maximus) in depth evaluation of genetic and physical mapping variation across individuals.</title>
        <authorList>
            <person name="Martinez P."/>
        </authorList>
    </citation>
    <scope>NUCLEOTIDE SEQUENCE [LARGE SCALE GENOMIC DNA]</scope>
</reference>
<dbReference type="AlphaFoldDB" id="A0A2U9CAD0"/>
<feature type="domain" description="Alkylated DNA repair protein AlkB homologue 8 N-terminal" evidence="1">
    <location>
        <begin position="9"/>
        <end position="42"/>
    </location>
</feature>
<dbReference type="GO" id="GO:0016706">
    <property type="term" value="F:2-oxoglutarate-dependent dioxygenase activity"/>
    <property type="evidence" value="ECO:0007669"/>
    <property type="project" value="InterPro"/>
</dbReference>
<dbReference type="EMBL" id="CP026256">
    <property type="protein sequence ID" value="AWP12726.1"/>
    <property type="molecule type" value="Genomic_DNA"/>
</dbReference>
<dbReference type="Pfam" id="PF09004">
    <property type="entry name" value="ALKBH8_N"/>
    <property type="match status" value="1"/>
</dbReference>
<accession>A0A2U9CAD0</accession>
<protein>
    <submittedName>
        <fullName evidence="2">Putative glutamate receptor 3-like</fullName>
    </submittedName>
</protein>
<keyword evidence="2" id="KW-0675">Receptor</keyword>
<proteinExistence type="predicted"/>